<evidence type="ECO:0000259" key="3">
    <source>
        <dbReference type="Pfam" id="PF05183"/>
    </source>
</evidence>
<accession>A0A9P4NTF5</accession>
<keyword evidence="1" id="KW-0548">Nucleotidyltransferase</keyword>
<sequence>MAVPAPNTPKKKTHDEFNLIIERLNSRWQVGLPVRNVLWSPHKGGEPRDAKDCIEGMKYLFFNSIQELDEVLDDFSTQASRYPRALRVGLLLNLILPVVGSRRKAREEQRKAKTLIQEHEHERSYMPPILPTSSQLLEVAGHASLPPVSSYSQLTLLKDTSPETFYSAPSARSPSPPPSPSLEARERRTSGNRRALVRKRLSEESIIDSETHSLKYPRTSNGSRRTSGSKSNVSFHTMPPSPTRQDTVDSLYMSCPSTSTGGASGMPSFSSTLVTGQSGLTTANTSFNTEVTEEDNDSYPQSFPSLDGTMDPPDPPQSHARAKPSILNSSSDLSSSFLQEAEAVDVSFNRPDLSSNSTHLNHVREEPQEAVPEIPPPLRINLPLEHYQLRDLPAKGLFTSHCEEVKSHLTWRTRYEMTRIALANKLKVKDLISTASDFDLYEDLLTSINSQATVNKKILKPVRKVTPGAWKASCEEFTDVNLKASLSFTKDPASQPMCSIALEPLQLELSCRFQRRFGGDRFLYLTIPNLDSQSIPSHLRDHGIHFKKRFLQWLQTTHSFLGRSWRAVHLEPMKSANKFEERSKKPGFRVIFFAMEGDGIALNDNCSVRDMIHWFINLDNLKNRSQSYCKIFARLDLGFSKTMPTIVFKPTQIDWVPDNLASGEEEATEFNDESPEYKPLWNELRRIRSSDKATMNDGCCTISYGAALLIYKALGLTGPMFSAIQGRFGGAKGVWIVQPPEIDIIDPETGLKRPPTVRISVNDSQRKFRLHPEDRDDKTFDPNRLTLEVNRFSTTPMSSSLYHSFLPILHDRGVKSEDIQKFFKGILAAESAVFDEIVHDSVKCRRWMNQTFSTTEEKQRKGGILWQAELPKSNTEKINYFLEYGFCPSECPYLGMQLQETAESFYTSLVRSLKVKLPKSTMVLGIADPTGTLAPGEIYLSFSKAVGDETSGECVMSLAGKSVLVGRHPALRNSDIQRVRAVHKPELAHIVDVVVFSSRGYIPLAHRLQGGDYDGDTFWICWEHDLVKDFRNAPIQAKPPKPEDFQIEIDRTTLGEILQLEVPDPIGTFLHRSFDFRWQPEVLGKSTNLHEKLAYAENNINSPGVQQVADFHDLMIDAAKSGFICTEQTYKHFQKSVNTAKGINIHKLKVPAYKENMQTGFGKETGIRMLLEHEANPPPIPKHKTSHVIDNVYFSTIQPIIHATLLKLGKFFAEKSKYQDDQLRHLYLETLKRAERQAKDSSTTTRETGQRLRTELATLKCKLIDLKEQWEKTFPGPDPSGRPREDKGKQDFDDKLQKLLVKYRSIMPVDTSHPEIAFWSFKRLPEEPAMWPLLKASAFYDLCGVTKPKSVFRLAGRDLAYMKVLHTPHPRQMTEEMWGQMKVGKVKAVGASEAMYQAVDVTVEKAIEDDEDITEPDDDEDGEEDFFSTWNGVD</sequence>
<feature type="compositionally biased region" description="Low complexity" evidence="2">
    <location>
        <begin position="325"/>
        <end position="334"/>
    </location>
</feature>
<dbReference type="InterPro" id="IPR007855">
    <property type="entry name" value="RDRP"/>
</dbReference>
<protein>
    <recommendedName>
        <fullName evidence="1">RNA-dependent RNA polymerase</fullName>
        <ecNumber evidence="1">2.7.7.48</ecNumber>
    </recommendedName>
</protein>
<keyword evidence="1" id="KW-0808">Transferase</keyword>
<dbReference type="Pfam" id="PF05183">
    <property type="entry name" value="RdRP"/>
    <property type="match status" value="1"/>
</dbReference>
<reference evidence="4" key="1">
    <citation type="journal article" date="2020" name="Stud. Mycol.">
        <title>101 Dothideomycetes genomes: a test case for predicting lifestyles and emergence of pathogens.</title>
        <authorList>
            <person name="Haridas S."/>
            <person name="Albert R."/>
            <person name="Binder M."/>
            <person name="Bloem J."/>
            <person name="Labutti K."/>
            <person name="Salamov A."/>
            <person name="Andreopoulos B."/>
            <person name="Baker S."/>
            <person name="Barry K."/>
            <person name="Bills G."/>
            <person name="Bluhm B."/>
            <person name="Cannon C."/>
            <person name="Castanera R."/>
            <person name="Culley D."/>
            <person name="Daum C."/>
            <person name="Ezra D."/>
            <person name="Gonzalez J."/>
            <person name="Henrissat B."/>
            <person name="Kuo A."/>
            <person name="Liang C."/>
            <person name="Lipzen A."/>
            <person name="Lutzoni F."/>
            <person name="Magnuson J."/>
            <person name="Mondo S."/>
            <person name="Nolan M."/>
            <person name="Ohm R."/>
            <person name="Pangilinan J."/>
            <person name="Park H.-J."/>
            <person name="Ramirez L."/>
            <person name="Alfaro M."/>
            <person name="Sun H."/>
            <person name="Tritt A."/>
            <person name="Yoshinaga Y."/>
            <person name="Zwiers L.-H."/>
            <person name="Turgeon B."/>
            <person name="Goodwin S."/>
            <person name="Spatafora J."/>
            <person name="Crous P."/>
            <person name="Grigoriev I."/>
        </authorList>
    </citation>
    <scope>NUCLEOTIDE SEQUENCE</scope>
    <source>
        <strain evidence="4">CBS 130266</strain>
    </source>
</reference>
<proteinExistence type="inferred from homology"/>
<feature type="region of interest" description="Disordered" evidence="2">
    <location>
        <begin position="1271"/>
        <end position="1290"/>
    </location>
</feature>
<organism evidence="4 5">
    <name type="scientific">Tothia fuscella</name>
    <dbReference type="NCBI Taxonomy" id="1048955"/>
    <lineage>
        <taxon>Eukaryota</taxon>
        <taxon>Fungi</taxon>
        <taxon>Dikarya</taxon>
        <taxon>Ascomycota</taxon>
        <taxon>Pezizomycotina</taxon>
        <taxon>Dothideomycetes</taxon>
        <taxon>Pleosporomycetidae</taxon>
        <taxon>Venturiales</taxon>
        <taxon>Cylindrosympodiaceae</taxon>
        <taxon>Tothia</taxon>
    </lineage>
</organism>
<dbReference type="Proteomes" id="UP000800235">
    <property type="component" value="Unassembled WGS sequence"/>
</dbReference>
<dbReference type="EC" id="2.7.7.48" evidence="1"/>
<feature type="compositionally biased region" description="Acidic residues" evidence="2">
    <location>
        <begin position="1410"/>
        <end position="1426"/>
    </location>
</feature>
<dbReference type="PANTHER" id="PTHR23079:SF55">
    <property type="entry name" value="RNA-DIRECTED RNA POLYMERASE"/>
    <property type="match status" value="1"/>
</dbReference>
<dbReference type="InterPro" id="IPR057596">
    <property type="entry name" value="RDRP_core"/>
</dbReference>
<feature type="compositionally biased region" description="Low complexity" evidence="2">
    <location>
        <begin position="219"/>
        <end position="232"/>
    </location>
</feature>
<evidence type="ECO:0000256" key="1">
    <source>
        <dbReference type="RuleBase" id="RU363098"/>
    </source>
</evidence>
<dbReference type="EMBL" id="MU007035">
    <property type="protein sequence ID" value="KAF2430979.1"/>
    <property type="molecule type" value="Genomic_DNA"/>
</dbReference>
<keyword evidence="1" id="KW-0696">RNA-directed RNA polymerase</keyword>
<dbReference type="GO" id="GO:0031380">
    <property type="term" value="C:nuclear RNA-directed RNA polymerase complex"/>
    <property type="evidence" value="ECO:0007669"/>
    <property type="project" value="TreeGrafter"/>
</dbReference>
<evidence type="ECO:0000313" key="4">
    <source>
        <dbReference type="EMBL" id="KAF2430979.1"/>
    </source>
</evidence>
<comment type="catalytic activity">
    <reaction evidence="1">
        <text>RNA(n) + a ribonucleoside 5'-triphosphate = RNA(n+1) + diphosphate</text>
        <dbReference type="Rhea" id="RHEA:21248"/>
        <dbReference type="Rhea" id="RHEA-COMP:14527"/>
        <dbReference type="Rhea" id="RHEA-COMP:17342"/>
        <dbReference type="ChEBI" id="CHEBI:33019"/>
        <dbReference type="ChEBI" id="CHEBI:61557"/>
        <dbReference type="ChEBI" id="CHEBI:140395"/>
        <dbReference type="EC" id="2.7.7.48"/>
    </reaction>
</comment>
<comment type="caution">
    <text evidence="4">The sequence shown here is derived from an EMBL/GenBank/DDBJ whole genome shotgun (WGS) entry which is preliminary data.</text>
</comment>
<feature type="region of interest" description="Disordered" evidence="2">
    <location>
        <begin position="164"/>
        <end position="246"/>
    </location>
</feature>
<evidence type="ECO:0000313" key="5">
    <source>
        <dbReference type="Proteomes" id="UP000800235"/>
    </source>
</evidence>
<dbReference type="GO" id="GO:0003968">
    <property type="term" value="F:RNA-directed RNA polymerase activity"/>
    <property type="evidence" value="ECO:0007669"/>
    <property type="project" value="UniProtKB-KW"/>
</dbReference>
<gene>
    <name evidence="4" type="ORF">EJ08DRAFT_696920</name>
</gene>
<dbReference type="GO" id="GO:0003723">
    <property type="term" value="F:RNA binding"/>
    <property type="evidence" value="ECO:0007669"/>
    <property type="project" value="UniProtKB-KW"/>
</dbReference>
<evidence type="ECO:0000256" key="2">
    <source>
        <dbReference type="SAM" id="MobiDB-lite"/>
    </source>
</evidence>
<dbReference type="GO" id="GO:0030422">
    <property type="term" value="P:siRNA processing"/>
    <property type="evidence" value="ECO:0007669"/>
    <property type="project" value="TreeGrafter"/>
</dbReference>
<keyword evidence="5" id="KW-1185">Reference proteome</keyword>
<feature type="domain" description="RDRP core" evidence="3">
    <location>
        <begin position="499"/>
        <end position="1194"/>
    </location>
</feature>
<feature type="region of interest" description="Disordered" evidence="2">
    <location>
        <begin position="1410"/>
        <end position="1434"/>
    </location>
</feature>
<feature type="compositionally biased region" description="Basic and acidic residues" evidence="2">
    <location>
        <begin position="1281"/>
        <end position="1290"/>
    </location>
</feature>
<keyword evidence="1" id="KW-0694">RNA-binding</keyword>
<dbReference type="PANTHER" id="PTHR23079">
    <property type="entry name" value="RNA-DEPENDENT RNA POLYMERASE"/>
    <property type="match status" value="1"/>
</dbReference>
<dbReference type="OrthoDB" id="10055769at2759"/>
<comment type="similarity">
    <text evidence="1">Belongs to the RdRP family.</text>
</comment>
<name>A0A9P4NTF5_9PEZI</name>
<feature type="region of interest" description="Disordered" evidence="2">
    <location>
        <begin position="288"/>
        <end position="334"/>
    </location>
</feature>